<reference evidence="8" key="2">
    <citation type="submission" date="2021-09" db="EMBL/GenBank/DDBJ databases">
        <authorList>
            <person name="Jia N."/>
            <person name="Wang J."/>
            <person name="Shi W."/>
            <person name="Du L."/>
            <person name="Sun Y."/>
            <person name="Zhan W."/>
            <person name="Jiang J."/>
            <person name="Wang Q."/>
            <person name="Zhang B."/>
            <person name="Ji P."/>
            <person name="Sakyi L.B."/>
            <person name="Cui X."/>
            <person name="Yuan T."/>
            <person name="Jiang B."/>
            <person name="Yang W."/>
            <person name="Lam T.T.-Y."/>
            <person name="Chang Q."/>
            <person name="Ding S."/>
            <person name="Wang X."/>
            <person name="Zhu J."/>
            <person name="Ruan X."/>
            <person name="Zhao L."/>
            <person name="Wei J."/>
            <person name="Que T."/>
            <person name="Du C."/>
            <person name="Cheng J."/>
            <person name="Dai P."/>
            <person name="Han X."/>
            <person name="Huang E."/>
            <person name="Gao Y."/>
            <person name="Liu J."/>
            <person name="Shao H."/>
            <person name="Ye R."/>
            <person name="Li L."/>
            <person name="Wei W."/>
            <person name="Wang X."/>
            <person name="Wang C."/>
            <person name="Huo Q."/>
            <person name="Li W."/>
            <person name="Guo W."/>
            <person name="Chen H."/>
            <person name="Chen S."/>
            <person name="Zhou L."/>
            <person name="Zhou L."/>
            <person name="Ni X."/>
            <person name="Tian J."/>
            <person name="Zhou Y."/>
            <person name="Sheng Y."/>
            <person name="Liu T."/>
            <person name="Pan Y."/>
            <person name="Xia L."/>
            <person name="Li J."/>
            <person name="Zhao F."/>
            <person name="Cao W."/>
        </authorList>
    </citation>
    <scope>NUCLEOTIDE SEQUENCE</scope>
    <source>
        <strain evidence="8">Rmic-2018</strain>
        <tissue evidence="8">Larvae</tissue>
    </source>
</reference>
<protein>
    <recommendedName>
        <fullName evidence="6">Amino acid transporter</fullName>
    </recommendedName>
</protein>
<evidence type="ECO:0000256" key="3">
    <source>
        <dbReference type="ARBA" id="ARBA00022692"/>
    </source>
</evidence>
<evidence type="ECO:0000313" key="9">
    <source>
        <dbReference type="Proteomes" id="UP000821866"/>
    </source>
</evidence>
<evidence type="ECO:0000256" key="6">
    <source>
        <dbReference type="RuleBase" id="RU361216"/>
    </source>
</evidence>
<name>A0A9J6ELG8_RHIMP</name>
<keyword evidence="6" id="KW-0769">Symport</keyword>
<keyword evidence="3" id="KW-0812">Transmembrane</keyword>
<reference evidence="8" key="1">
    <citation type="journal article" date="2020" name="Cell">
        <title>Large-Scale Comparative Analyses of Tick Genomes Elucidate Their Genetic Diversity and Vector Capacities.</title>
        <authorList>
            <consortium name="Tick Genome and Microbiome Consortium (TIGMIC)"/>
            <person name="Jia N."/>
            <person name="Wang J."/>
            <person name="Shi W."/>
            <person name="Du L."/>
            <person name="Sun Y."/>
            <person name="Zhan W."/>
            <person name="Jiang J.F."/>
            <person name="Wang Q."/>
            <person name="Zhang B."/>
            <person name="Ji P."/>
            <person name="Bell-Sakyi L."/>
            <person name="Cui X.M."/>
            <person name="Yuan T.T."/>
            <person name="Jiang B.G."/>
            <person name="Yang W.F."/>
            <person name="Lam T.T."/>
            <person name="Chang Q.C."/>
            <person name="Ding S.J."/>
            <person name="Wang X.J."/>
            <person name="Zhu J.G."/>
            <person name="Ruan X.D."/>
            <person name="Zhao L."/>
            <person name="Wei J.T."/>
            <person name="Ye R.Z."/>
            <person name="Que T.C."/>
            <person name="Du C.H."/>
            <person name="Zhou Y.H."/>
            <person name="Cheng J.X."/>
            <person name="Dai P.F."/>
            <person name="Guo W.B."/>
            <person name="Han X.H."/>
            <person name="Huang E.J."/>
            <person name="Li L.F."/>
            <person name="Wei W."/>
            <person name="Gao Y.C."/>
            <person name="Liu J.Z."/>
            <person name="Shao H.Z."/>
            <person name="Wang X."/>
            <person name="Wang C.C."/>
            <person name="Yang T.C."/>
            <person name="Huo Q.B."/>
            <person name="Li W."/>
            <person name="Chen H.Y."/>
            <person name="Chen S.E."/>
            <person name="Zhou L.G."/>
            <person name="Ni X.B."/>
            <person name="Tian J.H."/>
            <person name="Sheng Y."/>
            <person name="Liu T."/>
            <person name="Pan Y.S."/>
            <person name="Xia L.Y."/>
            <person name="Li J."/>
            <person name="Zhao F."/>
            <person name="Cao W.C."/>
        </authorList>
    </citation>
    <scope>NUCLEOTIDE SEQUENCE</scope>
    <source>
        <strain evidence="8">Rmic-2018</strain>
    </source>
</reference>
<evidence type="ECO:0000313" key="8">
    <source>
        <dbReference type="EMBL" id="KAH8035119.1"/>
    </source>
</evidence>
<organism evidence="8 9">
    <name type="scientific">Rhipicephalus microplus</name>
    <name type="common">Cattle tick</name>
    <name type="synonym">Boophilus microplus</name>
    <dbReference type="NCBI Taxonomy" id="6941"/>
    <lineage>
        <taxon>Eukaryota</taxon>
        <taxon>Metazoa</taxon>
        <taxon>Ecdysozoa</taxon>
        <taxon>Arthropoda</taxon>
        <taxon>Chelicerata</taxon>
        <taxon>Arachnida</taxon>
        <taxon>Acari</taxon>
        <taxon>Parasitiformes</taxon>
        <taxon>Ixodida</taxon>
        <taxon>Ixodoidea</taxon>
        <taxon>Ixodidae</taxon>
        <taxon>Rhipicephalinae</taxon>
        <taxon>Rhipicephalus</taxon>
        <taxon>Boophilus</taxon>
    </lineage>
</organism>
<evidence type="ECO:0000256" key="2">
    <source>
        <dbReference type="ARBA" id="ARBA00022448"/>
    </source>
</evidence>
<dbReference type="AlphaFoldDB" id="A0A9J6ELG8"/>
<proteinExistence type="inferred from homology"/>
<keyword evidence="7" id="KW-0732">Signal</keyword>
<keyword evidence="2 6" id="KW-0813">Transport</keyword>
<feature type="signal peptide" evidence="7">
    <location>
        <begin position="1"/>
        <end position="25"/>
    </location>
</feature>
<keyword evidence="4" id="KW-1133">Transmembrane helix</keyword>
<dbReference type="SUPFAM" id="SSF118215">
    <property type="entry name" value="Proton glutamate symport protein"/>
    <property type="match status" value="1"/>
</dbReference>
<comment type="subcellular location">
    <subcellularLocation>
        <location evidence="1 6">Membrane</location>
        <topology evidence="1 6">Multi-pass membrane protein</topology>
    </subcellularLocation>
</comment>
<dbReference type="GO" id="GO:0016020">
    <property type="term" value="C:membrane"/>
    <property type="evidence" value="ECO:0007669"/>
    <property type="project" value="UniProtKB-SubCell"/>
</dbReference>
<dbReference type="InterPro" id="IPR001991">
    <property type="entry name" value="Na-dicarboxylate_symporter"/>
</dbReference>
<dbReference type="GO" id="GO:0015293">
    <property type="term" value="F:symporter activity"/>
    <property type="evidence" value="ECO:0007669"/>
    <property type="project" value="UniProtKB-UniRule"/>
</dbReference>
<evidence type="ECO:0000256" key="1">
    <source>
        <dbReference type="ARBA" id="ARBA00004141"/>
    </source>
</evidence>
<comment type="similarity">
    <text evidence="6">Belongs to the dicarboxylate/amino acid:cation symporter (DAACS) (TC 2.A.23) family.</text>
</comment>
<dbReference type="Gene3D" id="1.10.3860.10">
    <property type="entry name" value="Sodium:dicarboxylate symporter"/>
    <property type="match status" value="1"/>
</dbReference>
<sequence>MFTSLDNANLMGVLCFSVILGLVLSAFRDEQNVVLHVFVCLSNTLMTATHMLLWFAPVGLCSASVSLVLQGAAELQVRFTRLIAGPPLYSKDKMNLLSL</sequence>
<keyword evidence="5" id="KW-0472">Membrane</keyword>
<evidence type="ECO:0000256" key="7">
    <source>
        <dbReference type="SAM" id="SignalP"/>
    </source>
</evidence>
<evidence type="ECO:0000256" key="5">
    <source>
        <dbReference type="ARBA" id="ARBA00023136"/>
    </source>
</evidence>
<dbReference type="Pfam" id="PF00375">
    <property type="entry name" value="SDF"/>
    <property type="match status" value="1"/>
</dbReference>
<evidence type="ECO:0000256" key="4">
    <source>
        <dbReference type="ARBA" id="ARBA00022989"/>
    </source>
</evidence>
<feature type="chain" id="PRO_5039901862" description="Amino acid transporter" evidence="7">
    <location>
        <begin position="26"/>
        <end position="99"/>
    </location>
</feature>
<dbReference type="Proteomes" id="UP000821866">
    <property type="component" value="Chromosome 11"/>
</dbReference>
<dbReference type="VEuPathDB" id="VectorBase:LOC119181910"/>
<accession>A0A9J6ELG8</accession>
<dbReference type="InterPro" id="IPR036458">
    <property type="entry name" value="Na:dicarbo_symporter_sf"/>
</dbReference>
<dbReference type="PRINTS" id="PR00173">
    <property type="entry name" value="EDTRNSPORT"/>
</dbReference>
<comment type="caution">
    <text evidence="8">The sequence shown here is derived from an EMBL/GenBank/DDBJ whole genome shotgun (WGS) entry which is preliminary data.</text>
</comment>
<gene>
    <name evidence="8" type="ORF">HPB51_004360</name>
</gene>
<keyword evidence="9" id="KW-1185">Reference proteome</keyword>
<dbReference type="EMBL" id="JABSTU010000003">
    <property type="protein sequence ID" value="KAH8035119.1"/>
    <property type="molecule type" value="Genomic_DNA"/>
</dbReference>